<dbReference type="Proteomes" id="UP000250003">
    <property type="component" value="Chromosome"/>
</dbReference>
<evidence type="ECO:0000313" key="1">
    <source>
        <dbReference type="EMBL" id="AWY98663.1"/>
    </source>
</evidence>
<accession>A0A2Z4UC65</accession>
<protein>
    <submittedName>
        <fullName evidence="1">Uncharacterized protein</fullName>
    </submittedName>
</protein>
<reference evidence="2" key="1">
    <citation type="submission" date="2018-06" db="EMBL/GenBank/DDBJ databases">
        <title>Description of Blautia argi sp. nov., a new anaerobic isolated from dog feces.</title>
        <authorList>
            <person name="Chang Y.-H."/>
            <person name="Paek J."/>
            <person name="Shin Y."/>
        </authorList>
    </citation>
    <scope>NUCLEOTIDE SEQUENCE [LARGE SCALE GENOMIC DNA]</scope>
    <source>
        <strain evidence="2">KCTC 15426</strain>
    </source>
</reference>
<evidence type="ECO:0000313" key="2">
    <source>
        <dbReference type="Proteomes" id="UP000250003"/>
    </source>
</evidence>
<dbReference type="KEGG" id="blau:DQQ01_11420"/>
<proteinExistence type="predicted"/>
<dbReference type="EMBL" id="CP030280">
    <property type="protein sequence ID" value="AWY98663.1"/>
    <property type="molecule type" value="Genomic_DNA"/>
</dbReference>
<keyword evidence="2" id="KW-1185">Reference proteome</keyword>
<sequence>MGKRRKSMSLLATALTAVLTTGGVFPYMGSLEEIWAAAGKTVAEKTETGYHLRNEYFDVETGKYGEITSLKIVGDQYDTNYVMNVRDNPKQDTAAHEWLGDLMFKTKKAGEENWSESLTNSSDAGRSVELDGNKIVVTYDNTKNRRGTGN</sequence>
<dbReference type="RefSeq" id="WP_111920149.1">
    <property type="nucleotide sequence ID" value="NZ_CP030280.1"/>
</dbReference>
<dbReference type="AlphaFoldDB" id="A0A2Z4UC65"/>
<organism evidence="1 2">
    <name type="scientific">Blautia argi</name>
    <dbReference type="NCBI Taxonomy" id="1912897"/>
    <lineage>
        <taxon>Bacteria</taxon>
        <taxon>Bacillati</taxon>
        <taxon>Bacillota</taxon>
        <taxon>Clostridia</taxon>
        <taxon>Lachnospirales</taxon>
        <taxon>Lachnospiraceae</taxon>
        <taxon>Blautia</taxon>
    </lineage>
</organism>
<gene>
    <name evidence="1" type="ORF">DQQ01_11420</name>
</gene>
<dbReference type="OrthoDB" id="2479977at2"/>
<name>A0A2Z4UC65_9FIRM</name>